<keyword evidence="8" id="KW-1185">Reference proteome</keyword>
<dbReference type="STRING" id="908615.SAMN05421540_10960"/>
<evidence type="ECO:0000256" key="4">
    <source>
        <dbReference type="ARBA" id="ARBA00022989"/>
    </source>
</evidence>
<protein>
    <submittedName>
        <fullName evidence="7">Threonine/homoserine/homoserine lactone efflux protein</fullName>
    </submittedName>
</protein>
<feature type="transmembrane region" description="Helical" evidence="6">
    <location>
        <begin position="40"/>
        <end position="66"/>
    </location>
</feature>
<evidence type="ECO:0000313" key="7">
    <source>
        <dbReference type="EMBL" id="SEA66054.1"/>
    </source>
</evidence>
<evidence type="ECO:0000256" key="6">
    <source>
        <dbReference type="SAM" id="Phobius"/>
    </source>
</evidence>
<keyword evidence="3 6" id="KW-0812">Transmembrane</keyword>
<name>A0A1H4D028_9FLAO</name>
<proteinExistence type="predicted"/>
<feature type="transmembrane region" description="Helical" evidence="6">
    <location>
        <begin position="184"/>
        <end position="205"/>
    </location>
</feature>
<evidence type="ECO:0000313" key="8">
    <source>
        <dbReference type="Proteomes" id="UP000198820"/>
    </source>
</evidence>
<dbReference type="GO" id="GO:0005886">
    <property type="term" value="C:plasma membrane"/>
    <property type="evidence" value="ECO:0007669"/>
    <property type="project" value="UniProtKB-SubCell"/>
</dbReference>
<evidence type="ECO:0000256" key="1">
    <source>
        <dbReference type="ARBA" id="ARBA00004651"/>
    </source>
</evidence>
<gene>
    <name evidence="7" type="ORF">SAMN05421540_10960</name>
</gene>
<feature type="transmembrane region" description="Helical" evidence="6">
    <location>
        <begin position="78"/>
        <end position="96"/>
    </location>
</feature>
<organism evidence="7 8">
    <name type="scientific">Psychroflexus halocasei</name>
    <dbReference type="NCBI Taxonomy" id="908615"/>
    <lineage>
        <taxon>Bacteria</taxon>
        <taxon>Pseudomonadati</taxon>
        <taxon>Bacteroidota</taxon>
        <taxon>Flavobacteriia</taxon>
        <taxon>Flavobacteriales</taxon>
        <taxon>Flavobacteriaceae</taxon>
        <taxon>Psychroflexus</taxon>
    </lineage>
</organism>
<evidence type="ECO:0000256" key="5">
    <source>
        <dbReference type="ARBA" id="ARBA00023136"/>
    </source>
</evidence>
<reference evidence="7 8" key="1">
    <citation type="submission" date="2016-10" db="EMBL/GenBank/DDBJ databases">
        <authorList>
            <person name="de Groot N.N."/>
        </authorList>
    </citation>
    <scope>NUCLEOTIDE SEQUENCE [LARGE SCALE GENOMIC DNA]</scope>
    <source>
        <strain evidence="7 8">DSM 23581</strain>
    </source>
</reference>
<feature type="transmembrane region" description="Helical" evidence="6">
    <location>
        <begin position="116"/>
        <end position="137"/>
    </location>
</feature>
<accession>A0A1H4D028</accession>
<dbReference type="RefSeq" id="WP_093244993.1">
    <property type="nucleotide sequence ID" value="NZ_FNQF01000009.1"/>
</dbReference>
<feature type="transmembrane region" description="Helical" evidence="6">
    <location>
        <begin position="149"/>
        <end position="172"/>
    </location>
</feature>
<evidence type="ECO:0000256" key="3">
    <source>
        <dbReference type="ARBA" id="ARBA00022692"/>
    </source>
</evidence>
<feature type="transmembrane region" description="Helical" evidence="6">
    <location>
        <begin position="6"/>
        <end position="28"/>
    </location>
</feature>
<dbReference type="GO" id="GO:0006865">
    <property type="term" value="P:amino acid transport"/>
    <property type="evidence" value="ECO:0007669"/>
    <property type="project" value="InterPro"/>
</dbReference>
<comment type="subcellular location">
    <subcellularLocation>
        <location evidence="1">Cell membrane</location>
        <topology evidence="1">Multi-pass membrane protein</topology>
    </subcellularLocation>
</comment>
<dbReference type="Proteomes" id="UP000198820">
    <property type="component" value="Unassembled WGS sequence"/>
</dbReference>
<dbReference type="AlphaFoldDB" id="A0A1H4D028"/>
<keyword evidence="4 6" id="KW-1133">Transmembrane helix</keyword>
<keyword evidence="2" id="KW-1003">Cell membrane</keyword>
<evidence type="ECO:0000256" key="2">
    <source>
        <dbReference type="ARBA" id="ARBA00022475"/>
    </source>
</evidence>
<keyword evidence="5 6" id="KW-0472">Membrane</keyword>
<dbReference type="InterPro" id="IPR001123">
    <property type="entry name" value="LeuE-type"/>
</dbReference>
<dbReference type="EMBL" id="FNQF01000009">
    <property type="protein sequence ID" value="SEA66054.1"/>
    <property type="molecule type" value="Genomic_DNA"/>
</dbReference>
<dbReference type="Pfam" id="PF01810">
    <property type="entry name" value="LysE"/>
    <property type="match status" value="1"/>
</dbReference>
<sequence>MVELQVYILTYLAALAGVIPPGLINMSVAKACLNRGKRAAFMMAVGASIIVLIQATVSVLLSSYIFNHPFVKGMLLRTGLVILILMMLYFLFTAIYSKSKNEISKSKSSRSFLNGLLIATLNVFPIPYFVVLSTVFGSEFEFKFTIINIILFALSAALGTFTTLYAYIVFFIKIEDKTTTFKKYSNYFMAALMLILACVTTWRIYYKGG</sequence>